<comment type="caution">
    <text evidence="4">The sequence shown here is derived from an EMBL/GenBank/DDBJ whole genome shotgun (WGS) entry which is preliminary data.</text>
</comment>
<dbReference type="Pfam" id="PF25222">
    <property type="entry name" value="DUF7840"/>
    <property type="match status" value="1"/>
</dbReference>
<dbReference type="RefSeq" id="WP_258331649.1">
    <property type="nucleotide sequence ID" value="NZ_JAPTGG010000007.1"/>
</dbReference>
<feature type="domain" description="Lnb N-terminal periplasmic" evidence="1">
    <location>
        <begin position="130"/>
        <end position="301"/>
    </location>
</feature>
<dbReference type="EMBL" id="JAPTGG010000007">
    <property type="protein sequence ID" value="MCZ0865503.1"/>
    <property type="molecule type" value="Genomic_DNA"/>
</dbReference>
<dbReference type="Pfam" id="PF25225">
    <property type="entry name" value="DUF7843"/>
    <property type="match status" value="1"/>
</dbReference>
<sequence>MSLIRMSIVKWLVVVGLCYGCTLALAEQQLLSEQALQQSARDGQWLNLLHYKSKDPNNFWRNNFHSYVDDKTFFLSPSGYSNPVAELRATIKAFVEDANSQCKYPARKLWLLNRHPQLAEQLPAVDCADYEQWRKNIDAQQLVLVFASSYINSPSSMYGHTFLRVDPGNIEQGTTLLSYALSFGANIPEHENGFLYAYRGLFGGYPGTFDAKPYYEKVKEYSRMDNRDLWEYRLDFNQQELTLFMAHAWELNLVNFDYYFFDENCALRLMELLDIARPGLELAAKFTDVAIPIDTVRVVTEAGLVNDVYYRPSNQVKLQHALAALNEQEQRLAAALAEDESLLQSAAYSELTAARQQLVAHTAYSYLRYKTNSLPRDAAVSRRNLALLRAIKAGQAPIKLPAITQPVAPEQGHKTKMWALALGEEDGKAYTDVEFHMSYHDLLDNQNGYPAKASLNMGRIIFRAKADESVQLQRLDLIEIASLAPRDEFFKPLSWRVNAGLERQWVGQKDELASQVNGGAGVAYSLYGDLSGYALASLRLEYNEGLAKNLDLAPGAALGLLWGNGKHQALVAAEHYRFLDGVERNSLSVGYNWSWDVNHALRLMFNRRLQQSHDVSEASVSYRYYF</sequence>
<feature type="domain" description="DUF7843" evidence="3">
    <location>
        <begin position="40"/>
        <end position="111"/>
    </location>
</feature>
<gene>
    <name evidence="4" type="ORF">O0V09_09845</name>
</gene>
<reference evidence="4 5" key="1">
    <citation type="submission" date="2022-12" db="EMBL/GenBank/DDBJ databases">
        <title>Dasania phycosphaerae sp. nov., isolated from particulate material of the south coast of Korea.</title>
        <authorList>
            <person name="Jiang Y."/>
        </authorList>
    </citation>
    <scope>NUCLEOTIDE SEQUENCE [LARGE SCALE GENOMIC DNA]</scope>
    <source>
        <strain evidence="4 5">GY-19</strain>
    </source>
</reference>
<name>A0A9J6RMV7_9GAMM</name>
<keyword evidence="5" id="KW-1185">Reference proteome</keyword>
<protein>
    <submittedName>
        <fullName evidence="4">DUF4105 domain-containing protein</fullName>
    </submittedName>
</protein>
<dbReference type="InterPro" id="IPR057162">
    <property type="entry name" value="DUF7840"/>
</dbReference>
<evidence type="ECO:0000259" key="3">
    <source>
        <dbReference type="Pfam" id="PF25225"/>
    </source>
</evidence>
<evidence type="ECO:0000259" key="1">
    <source>
        <dbReference type="Pfam" id="PF13387"/>
    </source>
</evidence>
<proteinExistence type="predicted"/>
<dbReference type="Pfam" id="PF13387">
    <property type="entry name" value="Lnb_N"/>
    <property type="match status" value="1"/>
</dbReference>
<accession>A0A9J6RMV7</accession>
<evidence type="ECO:0000313" key="4">
    <source>
        <dbReference type="EMBL" id="MCZ0865503.1"/>
    </source>
</evidence>
<dbReference type="Proteomes" id="UP001069090">
    <property type="component" value="Unassembled WGS sequence"/>
</dbReference>
<dbReference type="AlphaFoldDB" id="A0A9J6RMV7"/>
<evidence type="ECO:0000313" key="5">
    <source>
        <dbReference type="Proteomes" id="UP001069090"/>
    </source>
</evidence>
<evidence type="ECO:0000259" key="2">
    <source>
        <dbReference type="Pfam" id="PF25222"/>
    </source>
</evidence>
<dbReference type="InterPro" id="IPR057165">
    <property type="entry name" value="DUF7843"/>
</dbReference>
<dbReference type="InterPro" id="IPR025178">
    <property type="entry name" value="Lnb_N"/>
</dbReference>
<organism evidence="4 5">
    <name type="scientific">Dasania phycosphaerae</name>
    <dbReference type="NCBI Taxonomy" id="2950436"/>
    <lineage>
        <taxon>Bacteria</taxon>
        <taxon>Pseudomonadati</taxon>
        <taxon>Pseudomonadota</taxon>
        <taxon>Gammaproteobacteria</taxon>
        <taxon>Cellvibrionales</taxon>
        <taxon>Spongiibacteraceae</taxon>
        <taxon>Dasania</taxon>
    </lineage>
</organism>
<feature type="domain" description="DUF7840" evidence="2">
    <location>
        <begin position="406"/>
        <end position="625"/>
    </location>
</feature>